<evidence type="ECO:0000256" key="8">
    <source>
        <dbReference type="PROSITE-ProRule" id="PRU00175"/>
    </source>
</evidence>
<evidence type="ECO:0000256" key="5">
    <source>
        <dbReference type="ARBA" id="ARBA00022833"/>
    </source>
</evidence>
<evidence type="ECO:0000256" key="3">
    <source>
        <dbReference type="ARBA" id="ARBA00022723"/>
    </source>
</evidence>
<feature type="transmembrane region" description="Helical" evidence="9">
    <location>
        <begin position="14"/>
        <end position="33"/>
    </location>
</feature>
<dbReference type="GO" id="GO:0016020">
    <property type="term" value="C:membrane"/>
    <property type="evidence" value="ECO:0007669"/>
    <property type="project" value="UniProtKB-SubCell"/>
</dbReference>
<evidence type="ECO:0000256" key="2">
    <source>
        <dbReference type="ARBA" id="ARBA00022692"/>
    </source>
</evidence>
<dbReference type="SMART" id="SM00184">
    <property type="entry name" value="RING"/>
    <property type="match status" value="1"/>
</dbReference>
<evidence type="ECO:0000256" key="7">
    <source>
        <dbReference type="ARBA" id="ARBA00023136"/>
    </source>
</evidence>
<comment type="subcellular location">
    <subcellularLocation>
        <location evidence="1">Membrane</location>
    </subcellularLocation>
</comment>
<keyword evidence="2 9" id="KW-0812">Transmembrane</keyword>
<name>A0AAD5ZUJ8_9POAL</name>
<evidence type="ECO:0000256" key="4">
    <source>
        <dbReference type="ARBA" id="ARBA00022771"/>
    </source>
</evidence>
<dbReference type="Gene3D" id="3.30.40.10">
    <property type="entry name" value="Zinc/RING finger domain, C3HC4 (zinc finger)"/>
    <property type="match status" value="1"/>
</dbReference>
<evidence type="ECO:0000256" key="9">
    <source>
        <dbReference type="SAM" id="Phobius"/>
    </source>
</evidence>
<keyword evidence="5" id="KW-0862">Zinc</keyword>
<dbReference type="Proteomes" id="UP001210211">
    <property type="component" value="Unassembled WGS sequence"/>
</dbReference>
<dbReference type="InterPro" id="IPR001841">
    <property type="entry name" value="Znf_RING"/>
</dbReference>
<dbReference type="SUPFAM" id="SSF57850">
    <property type="entry name" value="RING/U-box"/>
    <property type="match status" value="1"/>
</dbReference>
<dbReference type="EMBL" id="JAMRDG010000001">
    <property type="protein sequence ID" value="KAJ3704327.1"/>
    <property type="molecule type" value="Genomic_DNA"/>
</dbReference>
<evidence type="ECO:0000313" key="12">
    <source>
        <dbReference type="Proteomes" id="UP001210211"/>
    </source>
</evidence>
<dbReference type="InterPro" id="IPR013083">
    <property type="entry name" value="Znf_RING/FYVE/PHD"/>
</dbReference>
<keyword evidence="3" id="KW-0479">Metal-binding</keyword>
<evidence type="ECO:0000313" key="11">
    <source>
        <dbReference type="EMBL" id="KAJ3704327.1"/>
    </source>
</evidence>
<protein>
    <recommendedName>
        <fullName evidence="10">RING-type domain-containing protein</fullName>
    </recommendedName>
</protein>
<dbReference type="GO" id="GO:0008270">
    <property type="term" value="F:zinc ion binding"/>
    <property type="evidence" value="ECO:0007669"/>
    <property type="project" value="UniProtKB-KW"/>
</dbReference>
<keyword evidence="6 9" id="KW-1133">Transmembrane helix</keyword>
<keyword evidence="12" id="KW-1185">Reference proteome</keyword>
<evidence type="ECO:0000259" key="10">
    <source>
        <dbReference type="PROSITE" id="PS50089"/>
    </source>
</evidence>
<evidence type="ECO:0000256" key="6">
    <source>
        <dbReference type="ARBA" id="ARBA00022989"/>
    </source>
</evidence>
<sequence>MAGEIAKGAPYPPILTYIVIAIVLVLFMIYFLFVSWKCHSGSVWDEAFDDSASTNSSPSSSPLEKRVKTKDLSFLPEFVHGTTDGGEKPECAVCITEFVDGQIGRLLPICGHKYHKECVDKWFREHSTCPICRTIVNENKEGEKMCFQV</sequence>
<feature type="domain" description="RING-type" evidence="10">
    <location>
        <begin position="91"/>
        <end position="133"/>
    </location>
</feature>
<dbReference type="PROSITE" id="PS50089">
    <property type="entry name" value="ZF_RING_2"/>
    <property type="match status" value="1"/>
</dbReference>
<evidence type="ECO:0000256" key="1">
    <source>
        <dbReference type="ARBA" id="ARBA00004370"/>
    </source>
</evidence>
<keyword evidence="7 9" id="KW-0472">Membrane</keyword>
<keyword evidence="4 8" id="KW-0863">Zinc-finger</keyword>
<gene>
    <name evidence="11" type="ORF">LUZ61_008032</name>
</gene>
<dbReference type="PANTHER" id="PTHR46539:SF24">
    <property type="entry name" value="(WILD MALAYSIAN BANANA) HYPOTHETICAL PROTEIN"/>
    <property type="match status" value="1"/>
</dbReference>
<organism evidence="11 12">
    <name type="scientific">Rhynchospora tenuis</name>
    <dbReference type="NCBI Taxonomy" id="198213"/>
    <lineage>
        <taxon>Eukaryota</taxon>
        <taxon>Viridiplantae</taxon>
        <taxon>Streptophyta</taxon>
        <taxon>Embryophyta</taxon>
        <taxon>Tracheophyta</taxon>
        <taxon>Spermatophyta</taxon>
        <taxon>Magnoliopsida</taxon>
        <taxon>Liliopsida</taxon>
        <taxon>Poales</taxon>
        <taxon>Cyperaceae</taxon>
        <taxon>Cyperoideae</taxon>
        <taxon>Rhynchosporeae</taxon>
        <taxon>Rhynchospora</taxon>
    </lineage>
</organism>
<proteinExistence type="predicted"/>
<accession>A0AAD5ZUJ8</accession>
<comment type="caution">
    <text evidence="11">The sequence shown here is derived from an EMBL/GenBank/DDBJ whole genome shotgun (WGS) entry which is preliminary data.</text>
</comment>
<dbReference type="Pfam" id="PF13639">
    <property type="entry name" value="zf-RING_2"/>
    <property type="match status" value="1"/>
</dbReference>
<dbReference type="AlphaFoldDB" id="A0AAD5ZUJ8"/>
<dbReference type="PANTHER" id="PTHR46539">
    <property type="entry name" value="E3 UBIQUITIN-PROTEIN LIGASE ATL42"/>
    <property type="match status" value="1"/>
</dbReference>
<reference evidence="11 12" key="1">
    <citation type="journal article" date="2022" name="Cell">
        <title>Repeat-based holocentromeres influence genome architecture and karyotype evolution.</title>
        <authorList>
            <person name="Hofstatter P.G."/>
            <person name="Thangavel G."/>
            <person name="Lux T."/>
            <person name="Neumann P."/>
            <person name="Vondrak T."/>
            <person name="Novak P."/>
            <person name="Zhang M."/>
            <person name="Costa L."/>
            <person name="Castellani M."/>
            <person name="Scott A."/>
            <person name="Toegelov H."/>
            <person name="Fuchs J."/>
            <person name="Mata-Sucre Y."/>
            <person name="Dias Y."/>
            <person name="Vanzela A.L.L."/>
            <person name="Huettel B."/>
            <person name="Almeida C.C.S."/>
            <person name="Simkova H."/>
            <person name="Souza G."/>
            <person name="Pedrosa-Harand A."/>
            <person name="Macas J."/>
            <person name="Mayer K.F.X."/>
            <person name="Houben A."/>
            <person name="Marques A."/>
        </authorList>
    </citation>
    <scope>NUCLEOTIDE SEQUENCE [LARGE SCALE GENOMIC DNA]</scope>
    <source>
        <strain evidence="11">RhyTen1mFocal</strain>
    </source>
</reference>